<dbReference type="PANTHER" id="PTHR11741:SF0">
    <property type="entry name" value="ELONGATION FACTOR TS, MITOCHONDRIAL"/>
    <property type="match status" value="1"/>
</dbReference>
<keyword evidence="10" id="KW-1185">Reference proteome</keyword>
<dbReference type="GO" id="GO:0005737">
    <property type="term" value="C:cytoplasm"/>
    <property type="evidence" value="ECO:0007669"/>
    <property type="project" value="UniProtKB-SubCell"/>
</dbReference>
<dbReference type="InterPro" id="IPR009060">
    <property type="entry name" value="UBA-like_sf"/>
</dbReference>
<dbReference type="InterPro" id="IPR036402">
    <property type="entry name" value="EF-Ts_dimer_sf"/>
</dbReference>
<evidence type="ECO:0000256" key="2">
    <source>
        <dbReference type="ARBA" id="ARBA00016956"/>
    </source>
</evidence>
<dbReference type="RefSeq" id="WP_117331093.1">
    <property type="nucleotide sequence ID" value="NZ_QUWK01000012.1"/>
</dbReference>
<dbReference type="Proteomes" id="UP000264002">
    <property type="component" value="Unassembled WGS sequence"/>
</dbReference>
<dbReference type="EMBL" id="QUWK01000012">
    <property type="protein sequence ID" value="RFU94155.1"/>
    <property type="molecule type" value="Genomic_DNA"/>
</dbReference>
<reference evidence="9 10" key="2">
    <citation type="submission" date="2018-09" db="EMBL/GenBank/DDBJ databases">
        <title>Genome of Sphaerochaeta halotolerans strain 4-11.</title>
        <authorList>
            <person name="Nazina T.N."/>
            <person name="Sokolova D.S."/>
        </authorList>
    </citation>
    <scope>NUCLEOTIDE SEQUENCE [LARGE SCALE GENOMIC DNA]</scope>
    <source>
        <strain evidence="9 10">4-11</strain>
    </source>
</reference>
<gene>
    <name evidence="5" type="primary">tsf</name>
    <name evidence="9" type="ORF">DYP60_11160</name>
</gene>
<dbReference type="SUPFAM" id="SSF46934">
    <property type="entry name" value="UBA-like"/>
    <property type="match status" value="1"/>
</dbReference>
<dbReference type="AlphaFoldDB" id="A0A372MEE7"/>
<keyword evidence="4 5" id="KW-0648">Protein biosynthesis</keyword>
<evidence type="ECO:0000256" key="6">
    <source>
        <dbReference type="RuleBase" id="RU000642"/>
    </source>
</evidence>
<keyword evidence="3 5" id="KW-0251">Elongation factor</keyword>
<reference evidence="10" key="1">
    <citation type="submission" date="2018-08" db="EMBL/GenBank/DDBJ databases">
        <authorList>
            <person name="Grouzdev D.S."/>
            <person name="Krutkina M.S."/>
        </authorList>
    </citation>
    <scope>NUCLEOTIDE SEQUENCE [LARGE SCALE GENOMIC DNA]</scope>
    <source>
        <strain evidence="10">4-11</strain>
    </source>
</reference>
<dbReference type="Pfam" id="PF00889">
    <property type="entry name" value="EF_TS"/>
    <property type="match status" value="1"/>
</dbReference>
<dbReference type="InterPro" id="IPR001816">
    <property type="entry name" value="Transl_elong_EFTs/EF1B"/>
</dbReference>
<feature type="domain" description="Translation elongation factor EFTs/EF1B dimerisation" evidence="8">
    <location>
        <begin position="70"/>
        <end position="273"/>
    </location>
</feature>
<dbReference type="InterPro" id="IPR014039">
    <property type="entry name" value="Transl_elong_EFTs/EF1B_dimer"/>
</dbReference>
<comment type="similarity">
    <text evidence="1 5 6">Belongs to the EF-Ts family.</text>
</comment>
<evidence type="ECO:0000256" key="7">
    <source>
        <dbReference type="RuleBase" id="RU000643"/>
    </source>
</evidence>
<evidence type="ECO:0000259" key="8">
    <source>
        <dbReference type="Pfam" id="PF00889"/>
    </source>
</evidence>
<dbReference type="SUPFAM" id="SSF54713">
    <property type="entry name" value="Elongation factor Ts (EF-Ts), dimerisation domain"/>
    <property type="match status" value="2"/>
</dbReference>
<sequence length="283" mass="31039">MAITAEVVKKLRDITGAGMMDCKKALTQANGDFAAAEKILKEMGLAAVAKRQDRATNNGRVFVKVGKDKAVMVELSCETDFVSSNEQFAELGENICTVALEKGYREVNDELKGMVNDLITIIKENMAIKQILVFDIGDNEFASTYIHGDGALAVLVKFKSDDKKIFENEVVKEFANDCALHVAAFTPSYLNTEAVDDFYIKEQTEIFAAQAEKLDKPAKVVEGIIKGKLNKHLSEICFLQQPFVKDDSMTVEKKAKEISKVVGASLEIVDYAFLRAGAASCSV</sequence>
<dbReference type="PROSITE" id="PS01127">
    <property type="entry name" value="EF_TS_2"/>
    <property type="match status" value="1"/>
</dbReference>
<evidence type="ECO:0000256" key="4">
    <source>
        <dbReference type="ARBA" id="ARBA00022917"/>
    </source>
</evidence>
<dbReference type="FunFam" id="1.10.8.10:FF:000001">
    <property type="entry name" value="Elongation factor Ts"/>
    <property type="match status" value="1"/>
</dbReference>
<organism evidence="9 10">
    <name type="scientific">Sphaerochaeta halotolerans</name>
    <dbReference type="NCBI Taxonomy" id="2293840"/>
    <lineage>
        <taxon>Bacteria</taxon>
        <taxon>Pseudomonadati</taxon>
        <taxon>Spirochaetota</taxon>
        <taxon>Spirochaetia</taxon>
        <taxon>Spirochaetales</taxon>
        <taxon>Sphaerochaetaceae</taxon>
        <taxon>Sphaerochaeta</taxon>
    </lineage>
</organism>
<keyword evidence="5" id="KW-0963">Cytoplasm</keyword>
<comment type="function">
    <text evidence="5 6">Associates with the EF-Tu.GDP complex and induces the exchange of GDP to GTP. It remains bound to the aminoacyl-tRNA.EF-Tu.GTP complex up to the GTP hydrolysis stage on the ribosome.</text>
</comment>
<protein>
    <recommendedName>
        <fullName evidence="2 5">Elongation factor Ts</fullName>
        <shortName evidence="5">EF-Ts</shortName>
    </recommendedName>
</protein>
<dbReference type="Gene3D" id="1.10.286.20">
    <property type="match status" value="1"/>
</dbReference>
<dbReference type="NCBIfam" id="TIGR00116">
    <property type="entry name" value="tsf"/>
    <property type="match status" value="1"/>
</dbReference>
<evidence type="ECO:0000313" key="10">
    <source>
        <dbReference type="Proteomes" id="UP000264002"/>
    </source>
</evidence>
<name>A0A372MEE7_9SPIR</name>
<comment type="caution">
    <text evidence="9">The sequence shown here is derived from an EMBL/GenBank/DDBJ whole genome shotgun (WGS) entry which is preliminary data.</text>
</comment>
<accession>A0A372MEE7</accession>
<dbReference type="PANTHER" id="PTHR11741">
    <property type="entry name" value="ELONGATION FACTOR TS"/>
    <property type="match status" value="1"/>
</dbReference>
<dbReference type="InterPro" id="IPR018101">
    <property type="entry name" value="Transl_elong_Ts_CS"/>
</dbReference>
<comment type="subcellular location">
    <subcellularLocation>
        <location evidence="5 7">Cytoplasm</location>
    </subcellularLocation>
</comment>
<evidence type="ECO:0000313" key="9">
    <source>
        <dbReference type="EMBL" id="RFU94155.1"/>
    </source>
</evidence>
<feature type="region of interest" description="Involved in Mg(2+) ion dislocation from EF-Tu" evidence="5">
    <location>
        <begin position="79"/>
        <end position="82"/>
    </location>
</feature>
<dbReference type="HAMAP" id="MF_00050">
    <property type="entry name" value="EF_Ts"/>
    <property type="match status" value="1"/>
</dbReference>
<proteinExistence type="inferred from homology"/>
<dbReference type="GO" id="GO:0003746">
    <property type="term" value="F:translation elongation factor activity"/>
    <property type="evidence" value="ECO:0007669"/>
    <property type="project" value="UniProtKB-UniRule"/>
</dbReference>
<evidence type="ECO:0000256" key="5">
    <source>
        <dbReference type="HAMAP-Rule" id="MF_00050"/>
    </source>
</evidence>
<dbReference type="Gene3D" id="1.10.8.10">
    <property type="entry name" value="DNA helicase RuvA subunit, C-terminal domain"/>
    <property type="match status" value="1"/>
</dbReference>
<dbReference type="PROSITE" id="PS01126">
    <property type="entry name" value="EF_TS_1"/>
    <property type="match status" value="1"/>
</dbReference>
<dbReference type="OrthoDB" id="9808348at2"/>
<evidence type="ECO:0000256" key="1">
    <source>
        <dbReference type="ARBA" id="ARBA00005532"/>
    </source>
</evidence>
<dbReference type="Gene3D" id="3.30.479.20">
    <property type="entry name" value="Elongation factor Ts, dimerisation domain"/>
    <property type="match status" value="2"/>
</dbReference>
<dbReference type="CDD" id="cd14275">
    <property type="entry name" value="UBA_EF-Ts"/>
    <property type="match status" value="1"/>
</dbReference>
<evidence type="ECO:0000256" key="3">
    <source>
        <dbReference type="ARBA" id="ARBA00022768"/>
    </source>
</evidence>